<dbReference type="AlphaFoldDB" id="A0A8C9DRN8"/>
<dbReference type="PANTHER" id="PTHR31577:SF2">
    <property type="entry name" value="DEVELOPMENTAL PLURIPOTENCY-ASSOCIATED PROTEIN 3"/>
    <property type="match status" value="1"/>
</dbReference>
<reference evidence="2" key="2">
    <citation type="submission" date="2025-09" db="UniProtKB">
        <authorList>
            <consortium name="Ensembl"/>
        </authorList>
    </citation>
    <scope>IDENTIFICATION</scope>
</reference>
<feature type="compositionally biased region" description="Polar residues" evidence="1">
    <location>
        <begin position="63"/>
        <end position="74"/>
    </location>
</feature>
<accession>A0A8C9DRN8</accession>
<evidence type="ECO:0008006" key="4">
    <source>
        <dbReference type="Google" id="ProtNLM"/>
    </source>
</evidence>
<dbReference type="PANTHER" id="PTHR31577">
    <property type="entry name" value="DEVELOPMENTAL PLURIPOTENCY-ASSOCIATED PROTEIN 3-RELATED"/>
    <property type="match status" value="1"/>
</dbReference>
<evidence type="ECO:0000313" key="3">
    <source>
        <dbReference type="Proteomes" id="UP000694414"/>
    </source>
</evidence>
<dbReference type="InterPro" id="IPR029096">
    <property type="entry name" value="Dppa3"/>
</dbReference>
<keyword evidence="3" id="KW-1185">Reference proteome</keyword>
<reference evidence="2" key="1">
    <citation type="submission" date="2025-08" db="UniProtKB">
        <authorList>
            <consortium name="Ensembl"/>
        </authorList>
    </citation>
    <scope>IDENTIFICATION</scope>
</reference>
<sequence length="167" mass="19212">MGPSEMPDPTLIPESSQMLTEENSQDNSESPHNFSETLIRNLSQLSVNAGTNFPSPLPEDLPQQLTQRQARRQSISQVIRDAGPYRRRGVRMLLSEWRDRLARLRYLLLNNGYSRDRRQLADTGLRGTHSESRSESFKCRCSFCVHHRWDPSENARIGNYDTEPISP</sequence>
<dbReference type="Proteomes" id="UP000694414">
    <property type="component" value="Unplaced"/>
</dbReference>
<name>A0A8C9DRN8_PROSS</name>
<evidence type="ECO:0000313" key="2">
    <source>
        <dbReference type="Ensembl" id="ENSPSMP00000029598.1"/>
    </source>
</evidence>
<organism evidence="2 3">
    <name type="scientific">Prolemur simus</name>
    <name type="common">Greater bamboo lemur</name>
    <name type="synonym">Hapalemur simus</name>
    <dbReference type="NCBI Taxonomy" id="1328070"/>
    <lineage>
        <taxon>Eukaryota</taxon>
        <taxon>Metazoa</taxon>
        <taxon>Chordata</taxon>
        <taxon>Craniata</taxon>
        <taxon>Vertebrata</taxon>
        <taxon>Euteleostomi</taxon>
        <taxon>Mammalia</taxon>
        <taxon>Eutheria</taxon>
        <taxon>Euarchontoglires</taxon>
        <taxon>Primates</taxon>
        <taxon>Strepsirrhini</taxon>
        <taxon>Lemuriformes</taxon>
        <taxon>Lemuridae</taxon>
        <taxon>Prolemur</taxon>
    </lineage>
</organism>
<dbReference type="Pfam" id="PF15549">
    <property type="entry name" value="PGC7_Stella"/>
    <property type="match status" value="1"/>
</dbReference>
<feature type="region of interest" description="Disordered" evidence="1">
    <location>
        <begin position="1"/>
        <end position="34"/>
    </location>
</feature>
<protein>
    <recommendedName>
        <fullName evidence="4">Developmental pluripotency-associated protein 3</fullName>
    </recommendedName>
</protein>
<proteinExistence type="predicted"/>
<dbReference type="GO" id="GO:0005634">
    <property type="term" value="C:nucleus"/>
    <property type="evidence" value="ECO:0007669"/>
    <property type="project" value="TreeGrafter"/>
</dbReference>
<evidence type="ECO:0000256" key="1">
    <source>
        <dbReference type="SAM" id="MobiDB-lite"/>
    </source>
</evidence>
<feature type="region of interest" description="Disordered" evidence="1">
    <location>
        <begin position="49"/>
        <end position="74"/>
    </location>
</feature>
<feature type="compositionally biased region" description="Polar residues" evidence="1">
    <location>
        <begin position="13"/>
        <end position="34"/>
    </location>
</feature>
<dbReference type="GO" id="GO:0044726">
    <property type="term" value="P:epigenetic programing of female pronucleus"/>
    <property type="evidence" value="ECO:0007669"/>
    <property type="project" value="TreeGrafter"/>
</dbReference>
<dbReference type="Ensembl" id="ENSPSMT00000034161.1">
    <property type="protein sequence ID" value="ENSPSMP00000029598.1"/>
    <property type="gene ID" value="ENSPSMG00000020562.1"/>
</dbReference>
<dbReference type="GeneTree" id="ENSGT00800000124303"/>